<dbReference type="InterPro" id="IPR000421">
    <property type="entry name" value="FA58C"/>
</dbReference>
<organism evidence="12 14">
    <name type="scientific">Clostridium septicum</name>
    <dbReference type="NCBI Taxonomy" id="1504"/>
    <lineage>
        <taxon>Bacteria</taxon>
        <taxon>Bacillati</taxon>
        <taxon>Bacillota</taxon>
        <taxon>Clostridia</taxon>
        <taxon>Eubacteriales</taxon>
        <taxon>Clostridiaceae</taxon>
        <taxon>Clostridium</taxon>
    </lineage>
</organism>
<dbReference type="SUPFAM" id="SSF49785">
    <property type="entry name" value="Galactose-binding domain-like"/>
    <property type="match status" value="1"/>
</dbReference>
<dbReference type="InterPro" id="IPR019931">
    <property type="entry name" value="LPXTG_anchor"/>
</dbReference>
<dbReference type="RefSeq" id="WP_120140519.1">
    <property type="nucleotide sequence ID" value="NZ_CP023671.1"/>
</dbReference>
<evidence type="ECO:0000256" key="8">
    <source>
        <dbReference type="SAM" id="MobiDB-lite"/>
    </source>
</evidence>
<evidence type="ECO:0000256" key="1">
    <source>
        <dbReference type="ARBA" id="ARBA00022512"/>
    </source>
</evidence>
<feature type="domain" description="F5/8 type C" evidence="9">
    <location>
        <begin position="762"/>
        <end position="888"/>
    </location>
</feature>
<dbReference type="Pfam" id="PF02838">
    <property type="entry name" value="Glyco_hydro_20b"/>
    <property type="match status" value="1"/>
</dbReference>
<evidence type="ECO:0000256" key="3">
    <source>
        <dbReference type="ARBA" id="ARBA00022729"/>
    </source>
</evidence>
<dbReference type="InterPro" id="IPR017853">
    <property type="entry name" value="GH"/>
</dbReference>
<dbReference type="Gene3D" id="2.60.120.260">
    <property type="entry name" value="Galactose-binding domain-like"/>
    <property type="match status" value="1"/>
</dbReference>
<keyword evidence="1" id="KW-0134">Cell wall</keyword>
<evidence type="ECO:0000256" key="2">
    <source>
        <dbReference type="ARBA" id="ARBA00022525"/>
    </source>
</evidence>
<dbReference type="GO" id="GO:1901135">
    <property type="term" value="P:carbohydrate derivative metabolic process"/>
    <property type="evidence" value="ECO:0007669"/>
    <property type="project" value="UniProtKB-ARBA"/>
</dbReference>
<dbReference type="InterPro" id="IPR015882">
    <property type="entry name" value="HEX_bac_N"/>
</dbReference>
<keyword evidence="2" id="KW-0964">Secreted</keyword>
<reference evidence="13" key="2">
    <citation type="submission" date="2022-06" db="EMBL/GenBank/DDBJ databases">
        <authorList>
            <person name="Holder M.E."/>
            <person name="Ajami N.J."/>
            <person name="Petrosino J.F."/>
        </authorList>
    </citation>
    <scope>NUCLEOTIDE SEQUENCE</scope>
    <source>
        <strain evidence="13">RMA 8861</strain>
    </source>
</reference>
<dbReference type="SUPFAM" id="SSF51445">
    <property type="entry name" value="(Trans)glycosidases"/>
    <property type="match status" value="1"/>
</dbReference>
<dbReference type="Gene3D" id="1.20.1270.70">
    <property type="entry name" value="Designed single chain three-helix bundle"/>
    <property type="match status" value="3"/>
</dbReference>
<dbReference type="GO" id="GO:0005975">
    <property type="term" value="P:carbohydrate metabolic process"/>
    <property type="evidence" value="ECO:0007669"/>
    <property type="project" value="UniProtKB-ARBA"/>
</dbReference>
<dbReference type="InterPro" id="IPR008979">
    <property type="entry name" value="Galactose-bd-like_sf"/>
</dbReference>
<gene>
    <name evidence="12" type="ORF">CP523_04220</name>
    <name evidence="13" type="ORF">NH397_12465</name>
</gene>
<evidence type="ECO:0000313" key="12">
    <source>
        <dbReference type="EMBL" id="AYE33733.1"/>
    </source>
</evidence>
<keyword evidence="15" id="KW-1185">Reference proteome</keyword>
<dbReference type="Pfam" id="PF21774">
    <property type="entry name" value="NagJ_C"/>
    <property type="match status" value="1"/>
</dbReference>
<reference evidence="12 14" key="1">
    <citation type="submission" date="2017-09" db="EMBL/GenBank/DDBJ databases">
        <authorList>
            <person name="Thomas P."/>
            <person name="Seyboldt C."/>
        </authorList>
    </citation>
    <scope>NUCLEOTIDE SEQUENCE [LARGE SCALE GENOMIC DNA]</scope>
    <source>
        <strain evidence="12 14">DSM 7534</strain>
    </source>
</reference>
<dbReference type="GeneID" id="303559891"/>
<feature type="domain" description="Gram-positive cocci surface proteins LPxTG" evidence="10">
    <location>
        <begin position="1284"/>
        <end position="1318"/>
    </location>
</feature>
<keyword evidence="4 7" id="KW-0378">Hydrolase</keyword>
<feature type="domain" description="GH84" evidence="11">
    <location>
        <begin position="193"/>
        <end position="459"/>
    </location>
</feature>
<name>A0A9N7JJE5_CLOSE</name>
<evidence type="ECO:0000256" key="4">
    <source>
        <dbReference type="ARBA" id="ARBA00022801"/>
    </source>
</evidence>
<evidence type="ECO:0000259" key="9">
    <source>
        <dbReference type="PROSITE" id="PS50022"/>
    </source>
</evidence>
<keyword evidence="3" id="KW-0732">Signal</keyword>
<dbReference type="Pfam" id="PF07555">
    <property type="entry name" value="NAGidase"/>
    <property type="match status" value="1"/>
</dbReference>
<dbReference type="InterPro" id="IPR049019">
    <property type="entry name" value="NagJ-like_helical"/>
</dbReference>
<dbReference type="EMBL" id="CP023671">
    <property type="protein sequence ID" value="AYE33733.1"/>
    <property type="molecule type" value="Genomic_DNA"/>
</dbReference>
<dbReference type="Proteomes" id="UP001055437">
    <property type="component" value="Chromosome"/>
</dbReference>
<dbReference type="SUPFAM" id="SSF140657">
    <property type="entry name" value="Hyaluronidase post-catalytic domain-like"/>
    <property type="match status" value="1"/>
</dbReference>
<sequence>MKKQSKKVLKNALATTCAVTIVTTMTGGNLIKAETITKDGERVQANIYPVPQNLEYSSDEGMTLEGEVNVVIHGKQEEATLPKLEEILDENNINYSISDFVNNEKANIIISSEKDHCEDCIKGEIEESNVLSKKEAYILKSSNDENKKGNISIIGSDADGVYYGVLTLAQILEQSTSEDKFAEVIISDYPEIEFRGFIEGFYGTPWSHEDRMNLMKETSKFKMNTYIYAPKDDPYHRKQWKELYPEDKATQIAELAKAGNDNNFNFCWTIHPGATLKFTDEDYNALIRKFEQLYDLGVRQFGVLFDDTDDWYNGRKQAEWINKIDTEFVKAKGDVAPMIVISARYNSAWGPNMNVYFKPFMETLHDDIQVMWTGHATMSNVSKEVFEWPKVQTGVNKDVAVWWNYPVNDYCDSRILMAPLHNLSTDLDNVSGFFSNPMNQAEASKVALYSIADYTWNTDSFDYMKSWETSINRFVPEVTEEFKRFASNTCYLKDDGGASGPFEYDESWYLSEKIDALKNAITNKENVKGEAEALLAEFKTMNSDYEAITTKVKNENLLTELDPFLKSYKALSEAGIAAMNALISAQDGEVGTWLNENSVATEKLDLMDTFKVSRLEDEHGQVVTKEYVVSVGEKRLKPLVKEAIGASQSIISNSILVNHEPKVISSIDSLLSKTVEVSGGNYAIKNIENVTLNKDDYVGIALPKAMKLGEVKVNASNYDNLSIEYSINGIQWDKAETIIEGETLKTNASISATYVRVLNDSKEAININIENIQAIPVYKATPIISQNIGTYQNYVIENALDGDMDTKYWSDKASGNGHYIQLDLGNNIPLHDISAYFNGEDYMRNSEFMISKDGSTWTSLGDLQYSDKEGKKVASADANGEMARYIKIQANGENNGCWVQLCEFQFNKTVPELGDDTVELVTGTPEGNWRNLYDGDLSTAFEAENVQDGDALVYKMSRVTKVSELSFLQDANKICGAEVSIKDLNGKWIDIGSLDSQFNKLNVSKQILEVKLTFDPSKPAPKIYEIMAKEGEVSEAEKFKRHLEIAVSEAKKIDENVLDKVVPAVKKEFNDALIEAEEVLNDSTSTQKQIDDAFERLSEVMHMLSFEKGDKENLISLVNEINTLNSNEYIKETWDKLQIVLGEANSVIADENAMKNEVAETYDKLLRAFLDLRLKPSKDKLQDLINEAEKKDRNEFVVESFAVLEREIVNAKAIIEKEDATEEEIGNAEKALDLAMKGLVASAGNKDENNNNGNTNNGNNANGSNGSNSNVSTSGKNNGKKNELPKTGIEALGHLQTLGAMFSTLGTALLLKKKTKNK</sequence>
<dbReference type="PROSITE" id="PS52009">
    <property type="entry name" value="GH84"/>
    <property type="match status" value="1"/>
</dbReference>
<dbReference type="KEGG" id="csep:CP523_04220"/>
<evidence type="ECO:0000313" key="13">
    <source>
        <dbReference type="EMBL" id="USS00295.1"/>
    </source>
</evidence>
<keyword evidence="6 7" id="KW-0326">Glycosidase</keyword>
<evidence type="ECO:0000313" key="14">
    <source>
        <dbReference type="Proteomes" id="UP000280586"/>
    </source>
</evidence>
<dbReference type="Gene3D" id="3.20.20.80">
    <property type="entry name" value="Glycosidases"/>
    <property type="match status" value="1"/>
</dbReference>
<dbReference type="PANTHER" id="PTHR13170:SF16">
    <property type="entry name" value="PROTEIN O-GLCNACASE"/>
    <property type="match status" value="1"/>
</dbReference>
<dbReference type="Pfam" id="PF00754">
    <property type="entry name" value="F5_F8_type_C"/>
    <property type="match status" value="1"/>
</dbReference>
<dbReference type="PROSITE" id="PS50022">
    <property type="entry name" value="FA58C_3"/>
    <property type="match status" value="1"/>
</dbReference>
<feature type="compositionally biased region" description="Low complexity" evidence="8">
    <location>
        <begin position="1250"/>
        <end position="1277"/>
    </location>
</feature>
<dbReference type="SUPFAM" id="SSF55545">
    <property type="entry name" value="beta-N-acetylhexosaminidase-like domain"/>
    <property type="match status" value="1"/>
</dbReference>
<keyword evidence="5" id="KW-0572">Peptidoglycan-anchor</keyword>
<dbReference type="Gene3D" id="1.20.58.460">
    <property type="entry name" value="Hyaluronidase post-catalytic domain-like"/>
    <property type="match status" value="1"/>
</dbReference>
<evidence type="ECO:0000259" key="10">
    <source>
        <dbReference type="PROSITE" id="PS50847"/>
    </source>
</evidence>
<evidence type="ECO:0000256" key="7">
    <source>
        <dbReference type="PROSITE-ProRule" id="PRU01353"/>
    </source>
</evidence>
<evidence type="ECO:0000259" key="11">
    <source>
        <dbReference type="PROSITE" id="PS52009"/>
    </source>
</evidence>
<dbReference type="InterPro" id="IPR051822">
    <property type="entry name" value="Glycosyl_Hydrolase_84"/>
</dbReference>
<dbReference type="InterPro" id="IPR029018">
    <property type="entry name" value="Hex-like_dom2"/>
</dbReference>
<evidence type="ECO:0000256" key="6">
    <source>
        <dbReference type="ARBA" id="ARBA00023295"/>
    </source>
</evidence>
<evidence type="ECO:0000256" key="5">
    <source>
        <dbReference type="ARBA" id="ARBA00023088"/>
    </source>
</evidence>
<dbReference type="EMBL" id="CP099799">
    <property type="protein sequence ID" value="USS00295.1"/>
    <property type="molecule type" value="Genomic_DNA"/>
</dbReference>
<dbReference type="PANTHER" id="PTHR13170">
    <property type="entry name" value="O-GLCNACASE"/>
    <property type="match status" value="1"/>
</dbReference>
<feature type="region of interest" description="Disordered" evidence="8">
    <location>
        <begin position="1243"/>
        <end position="1285"/>
    </location>
</feature>
<dbReference type="Gene3D" id="3.30.379.10">
    <property type="entry name" value="Chitobiase/beta-hexosaminidase domain 2-like"/>
    <property type="match status" value="1"/>
</dbReference>
<dbReference type="PROSITE" id="PS50847">
    <property type="entry name" value="GRAM_POS_ANCHORING"/>
    <property type="match status" value="1"/>
</dbReference>
<dbReference type="Proteomes" id="UP000280586">
    <property type="component" value="Chromosome"/>
</dbReference>
<evidence type="ECO:0000313" key="15">
    <source>
        <dbReference type="Proteomes" id="UP001055437"/>
    </source>
</evidence>
<dbReference type="InterPro" id="IPR011496">
    <property type="entry name" value="O-GlcNAcase_cat"/>
</dbReference>
<feature type="active site" description="Proton donor" evidence="7">
    <location>
        <position position="307"/>
    </location>
</feature>
<accession>A0A9N7JJE5</accession>
<proteinExistence type="inferred from homology"/>
<comment type="similarity">
    <text evidence="7">Belongs to the glycosyl hydrolase 84 family.</text>
</comment>
<protein>
    <submittedName>
        <fullName evidence="13">Beta-N-acetylglucosaminidase domain-containing protein</fullName>
    </submittedName>
    <submittedName>
        <fullName evidence="12">Hyaluronidase</fullName>
    </submittedName>
</protein>
<dbReference type="GO" id="GO:0015929">
    <property type="term" value="F:hexosaminidase activity"/>
    <property type="evidence" value="ECO:0007669"/>
    <property type="project" value="UniProtKB-ARBA"/>
</dbReference>